<dbReference type="AlphaFoldDB" id="A0A5C6YN98"/>
<sequence>MGQDIKKMFENYEAEKPKLRDGHQARFEAKLDKTFTGSLVVEKDSSIPWLKIAAVAVVLFAVSFFGYQQLSNSNSVITEHSENAIVENATENVQSNNGPKLTLADISPDLKKIEEYYMTGINVQLASLKITDKNRDVVDGYMQRLAELDKEYNSLNAELGNVGPAEATVTALIDNLKLRLDLLFKLKNKLKELKNQNNEEFKAIQT</sequence>
<comment type="caution">
    <text evidence="2">The sequence shown here is derived from an EMBL/GenBank/DDBJ whole genome shotgun (WGS) entry which is preliminary data.</text>
</comment>
<gene>
    <name evidence="2" type="ORF">ESV24_09920</name>
</gene>
<keyword evidence="3" id="KW-1185">Reference proteome</keyword>
<dbReference type="Proteomes" id="UP000321945">
    <property type="component" value="Unassembled WGS sequence"/>
</dbReference>
<evidence type="ECO:0000256" key="1">
    <source>
        <dbReference type="SAM" id="Coils"/>
    </source>
</evidence>
<dbReference type="EMBL" id="VORU01000008">
    <property type="protein sequence ID" value="TXD68767.1"/>
    <property type="molecule type" value="Genomic_DNA"/>
</dbReference>
<dbReference type="RefSeq" id="WP_111816117.1">
    <property type="nucleotide sequence ID" value="NZ_CBCRZQ010000018.1"/>
</dbReference>
<proteinExistence type="predicted"/>
<protein>
    <submittedName>
        <fullName evidence="2">Uncharacterized protein</fullName>
    </submittedName>
</protein>
<accession>A0A5C6YN98</accession>
<organism evidence="2 3">
    <name type="scientific">Aequorivita lipolytica</name>
    <dbReference type="NCBI Taxonomy" id="153267"/>
    <lineage>
        <taxon>Bacteria</taxon>
        <taxon>Pseudomonadati</taxon>
        <taxon>Bacteroidota</taxon>
        <taxon>Flavobacteriia</taxon>
        <taxon>Flavobacteriales</taxon>
        <taxon>Flavobacteriaceae</taxon>
        <taxon>Aequorivita</taxon>
    </lineage>
</organism>
<name>A0A5C6YN98_9FLAO</name>
<reference evidence="2 3" key="1">
    <citation type="submission" date="2019-08" db="EMBL/GenBank/DDBJ databases">
        <title>Genome of Aequorivita lipolytica Y10-2 (type strain).</title>
        <authorList>
            <person name="Bowman J.P."/>
        </authorList>
    </citation>
    <scope>NUCLEOTIDE SEQUENCE [LARGE SCALE GENOMIC DNA]</scope>
    <source>
        <strain evidence="2 3">Y10-2</strain>
    </source>
</reference>
<feature type="coiled-coil region" evidence="1">
    <location>
        <begin position="138"/>
        <end position="203"/>
    </location>
</feature>
<keyword evidence="1" id="KW-0175">Coiled coil</keyword>
<evidence type="ECO:0000313" key="2">
    <source>
        <dbReference type="EMBL" id="TXD68767.1"/>
    </source>
</evidence>
<dbReference type="OrthoDB" id="1441018at2"/>
<evidence type="ECO:0000313" key="3">
    <source>
        <dbReference type="Proteomes" id="UP000321945"/>
    </source>
</evidence>